<gene>
    <name evidence="2" type="ORF">F511_16338</name>
</gene>
<keyword evidence="3" id="KW-1185">Reference proteome</keyword>
<dbReference type="AlphaFoldDB" id="A0A2Z7AFW7"/>
<dbReference type="Proteomes" id="UP000250235">
    <property type="component" value="Unassembled WGS sequence"/>
</dbReference>
<dbReference type="EMBL" id="KV015588">
    <property type="protein sequence ID" value="KZV20655.1"/>
    <property type="molecule type" value="Genomic_DNA"/>
</dbReference>
<feature type="compositionally biased region" description="Polar residues" evidence="1">
    <location>
        <begin position="18"/>
        <end position="28"/>
    </location>
</feature>
<name>A0A2Z7AFW7_9LAMI</name>
<feature type="compositionally biased region" description="Basic and acidic residues" evidence="1">
    <location>
        <begin position="29"/>
        <end position="42"/>
    </location>
</feature>
<evidence type="ECO:0000256" key="1">
    <source>
        <dbReference type="SAM" id="MobiDB-lite"/>
    </source>
</evidence>
<reference evidence="2 3" key="1">
    <citation type="journal article" date="2015" name="Proc. Natl. Acad. Sci. U.S.A.">
        <title>The resurrection genome of Boea hygrometrica: A blueprint for survival of dehydration.</title>
        <authorList>
            <person name="Xiao L."/>
            <person name="Yang G."/>
            <person name="Zhang L."/>
            <person name="Yang X."/>
            <person name="Zhao S."/>
            <person name="Ji Z."/>
            <person name="Zhou Q."/>
            <person name="Hu M."/>
            <person name="Wang Y."/>
            <person name="Chen M."/>
            <person name="Xu Y."/>
            <person name="Jin H."/>
            <person name="Xiao X."/>
            <person name="Hu G."/>
            <person name="Bao F."/>
            <person name="Hu Y."/>
            <person name="Wan P."/>
            <person name="Li L."/>
            <person name="Deng X."/>
            <person name="Kuang T."/>
            <person name="Xiang C."/>
            <person name="Zhu J.K."/>
            <person name="Oliver M.J."/>
            <person name="He Y."/>
        </authorList>
    </citation>
    <scope>NUCLEOTIDE SEQUENCE [LARGE SCALE GENOMIC DNA]</scope>
    <source>
        <strain evidence="3">cv. XS01</strain>
    </source>
</reference>
<proteinExistence type="predicted"/>
<evidence type="ECO:0000313" key="2">
    <source>
        <dbReference type="EMBL" id="KZV20655.1"/>
    </source>
</evidence>
<evidence type="ECO:0000313" key="3">
    <source>
        <dbReference type="Proteomes" id="UP000250235"/>
    </source>
</evidence>
<feature type="region of interest" description="Disordered" evidence="1">
    <location>
        <begin position="1"/>
        <end position="77"/>
    </location>
</feature>
<accession>A0A2Z7AFW7</accession>
<organism evidence="2 3">
    <name type="scientific">Dorcoceras hygrometricum</name>
    <dbReference type="NCBI Taxonomy" id="472368"/>
    <lineage>
        <taxon>Eukaryota</taxon>
        <taxon>Viridiplantae</taxon>
        <taxon>Streptophyta</taxon>
        <taxon>Embryophyta</taxon>
        <taxon>Tracheophyta</taxon>
        <taxon>Spermatophyta</taxon>
        <taxon>Magnoliopsida</taxon>
        <taxon>eudicotyledons</taxon>
        <taxon>Gunneridae</taxon>
        <taxon>Pentapetalae</taxon>
        <taxon>asterids</taxon>
        <taxon>lamiids</taxon>
        <taxon>Lamiales</taxon>
        <taxon>Gesneriaceae</taxon>
        <taxon>Didymocarpoideae</taxon>
        <taxon>Trichosporeae</taxon>
        <taxon>Loxocarpinae</taxon>
        <taxon>Dorcoceras</taxon>
    </lineage>
</organism>
<feature type="compositionally biased region" description="Basic and acidic residues" evidence="1">
    <location>
        <begin position="1"/>
        <end position="17"/>
    </location>
</feature>
<sequence>MHENKATTEGKEPKDLKNSSTTESNQLEDSGHGDSERIDLKPGKPNTSNDPDLASPKTMSHHYPRRTSNTRNQIARDHQISLPNLNKTNQNCSALKSDHFPVGNLQQNQSCSKTYTNPITTPSIPAQIWLNPDLFTPNLVYAKPD</sequence>
<protein>
    <submittedName>
        <fullName evidence="2">Uncharacterized protein</fullName>
    </submittedName>
</protein>